<dbReference type="PANTHER" id="PTHR10641:SF1103">
    <property type="entry name" value="TRANSCRIPTION FACTOR MYB72"/>
    <property type="match status" value="1"/>
</dbReference>
<dbReference type="InterPro" id="IPR017930">
    <property type="entry name" value="Myb_dom"/>
</dbReference>
<feature type="compositionally biased region" description="Basic and acidic residues" evidence="7">
    <location>
        <begin position="181"/>
        <end position="196"/>
    </location>
</feature>
<feature type="compositionally biased region" description="Low complexity" evidence="7">
    <location>
        <begin position="126"/>
        <end position="140"/>
    </location>
</feature>
<dbReference type="GO" id="GO:0003677">
    <property type="term" value="F:DNA binding"/>
    <property type="evidence" value="ECO:0007669"/>
    <property type="project" value="UniProtKB-KW"/>
</dbReference>
<keyword evidence="3" id="KW-0805">Transcription regulation</keyword>
<dbReference type="EMBL" id="RDQH01000331">
    <property type="protein sequence ID" value="RXH98527.1"/>
    <property type="molecule type" value="Genomic_DNA"/>
</dbReference>
<dbReference type="STRING" id="3750.A0A498JUC5"/>
<evidence type="ECO:0000256" key="6">
    <source>
        <dbReference type="ARBA" id="ARBA00023242"/>
    </source>
</evidence>
<dbReference type="PANTHER" id="PTHR10641">
    <property type="entry name" value="MYB FAMILY TRANSCRIPTION FACTOR"/>
    <property type="match status" value="1"/>
</dbReference>
<dbReference type="AlphaFoldDB" id="A0A498JUC5"/>
<dbReference type="PROSITE" id="PS51294">
    <property type="entry name" value="HTH_MYB"/>
    <property type="match status" value="2"/>
</dbReference>
<dbReference type="SUPFAM" id="SSF46689">
    <property type="entry name" value="Homeodomain-like"/>
    <property type="match status" value="1"/>
</dbReference>
<keyword evidence="5" id="KW-0804">Transcription</keyword>
<evidence type="ECO:0000256" key="4">
    <source>
        <dbReference type="ARBA" id="ARBA00023125"/>
    </source>
</evidence>
<organism evidence="10 11">
    <name type="scientific">Malus domestica</name>
    <name type="common">Apple</name>
    <name type="synonym">Pyrus malus</name>
    <dbReference type="NCBI Taxonomy" id="3750"/>
    <lineage>
        <taxon>Eukaryota</taxon>
        <taxon>Viridiplantae</taxon>
        <taxon>Streptophyta</taxon>
        <taxon>Embryophyta</taxon>
        <taxon>Tracheophyta</taxon>
        <taxon>Spermatophyta</taxon>
        <taxon>Magnoliopsida</taxon>
        <taxon>eudicotyledons</taxon>
        <taxon>Gunneridae</taxon>
        <taxon>Pentapetalae</taxon>
        <taxon>rosids</taxon>
        <taxon>fabids</taxon>
        <taxon>Rosales</taxon>
        <taxon>Rosaceae</taxon>
        <taxon>Amygdaloideae</taxon>
        <taxon>Maleae</taxon>
        <taxon>Malus</taxon>
    </lineage>
</organism>
<dbReference type="Gramene" id="mRNA:MD05G0187000">
    <property type="protein sequence ID" value="mRNA:MD05G0187000"/>
    <property type="gene ID" value="MD05G0187000"/>
</dbReference>
<dbReference type="InterPro" id="IPR001005">
    <property type="entry name" value="SANT/Myb"/>
</dbReference>
<dbReference type="Gene3D" id="1.10.10.60">
    <property type="entry name" value="Homeodomain-like"/>
    <property type="match status" value="2"/>
</dbReference>
<feature type="domain" description="Myb-like" evidence="8">
    <location>
        <begin position="12"/>
        <end position="64"/>
    </location>
</feature>
<feature type="domain" description="Myb-like" evidence="8">
    <location>
        <begin position="65"/>
        <end position="115"/>
    </location>
</feature>
<evidence type="ECO:0000256" key="2">
    <source>
        <dbReference type="ARBA" id="ARBA00022737"/>
    </source>
</evidence>
<evidence type="ECO:0000313" key="11">
    <source>
        <dbReference type="Proteomes" id="UP000290289"/>
    </source>
</evidence>
<dbReference type="SMR" id="A0A498JUC5"/>
<dbReference type="Proteomes" id="UP000290289">
    <property type="component" value="Chromosome 5"/>
</dbReference>
<evidence type="ECO:0000256" key="5">
    <source>
        <dbReference type="ARBA" id="ARBA00023163"/>
    </source>
</evidence>
<dbReference type="PROSITE" id="PS50090">
    <property type="entry name" value="MYB_LIKE"/>
    <property type="match status" value="2"/>
</dbReference>
<proteinExistence type="predicted"/>
<feature type="region of interest" description="Disordered" evidence="7">
    <location>
        <begin position="118"/>
        <end position="233"/>
    </location>
</feature>
<evidence type="ECO:0000259" key="9">
    <source>
        <dbReference type="PROSITE" id="PS51294"/>
    </source>
</evidence>
<dbReference type="GO" id="GO:0005634">
    <property type="term" value="C:nucleus"/>
    <property type="evidence" value="ECO:0007669"/>
    <property type="project" value="UniProtKB-SubCell"/>
</dbReference>
<evidence type="ECO:0000256" key="7">
    <source>
        <dbReference type="SAM" id="MobiDB-lite"/>
    </source>
</evidence>
<evidence type="ECO:0000313" key="10">
    <source>
        <dbReference type="EMBL" id="RXH98527.1"/>
    </source>
</evidence>
<reference evidence="10 11" key="1">
    <citation type="submission" date="2018-10" db="EMBL/GenBank/DDBJ databases">
        <title>A high-quality apple genome assembly.</title>
        <authorList>
            <person name="Hu J."/>
        </authorList>
    </citation>
    <scope>NUCLEOTIDE SEQUENCE [LARGE SCALE GENOMIC DNA]</scope>
    <source>
        <strain evidence="11">cv. HFTH1</strain>
        <tissue evidence="10">Young leaf</tissue>
    </source>
</reference>
<comment type="caution">
    <text evidence="10">The sequence shown here is derived from an EMBL/GenBank/DDBJ whole genome shotgun (WGS) entry which is preliminary data.</text>
</comment>
<dbReference type="InterPro" id="IPR009057">
    <property type="entry name" value="Homeodomain-like_sf"/>
</dbReference>
<evidence type="ECO:0000259" key="8">
    <source>
        <dbReference type="PROSITE" id="PS50090"/>
    </source>
</evidence>
<feature type="domain" description="HTH myb-type" evidence="9">
    <location>
        <begin position="12"/>
        <end position="64"/>
    </location>
</feature>
<evidence type="ECO:0000256" key="1">
    <source>
        <dbReference type="ARBA" id="ARBA00004123"/>
    </source>
</evidence>
<dbReference type="InterPro" id="IPR015495">
    <property type="entry name" value="Myb_TF_plants"/>
</dbReference>
<evidence type="ECO:0000256" key="3">
    <source>
        <dbReference type="ARBA" id="ARBA00023015"/>
    </source>
</evidence>
<gene>
    <name evidence="10" type="ORF">DVH24_010852</name>
</gene>
<keyword evidence="6" id="KW-0539">Nucleus</keyword>
<keyword evidence="4" id="KW-0238">DNA-binding</keyword>
<evidence type="ECO:0008006" key="12">
    <source>
        <dbReference type="Google" id="ProtNLM"/>
    </source>
</evidence>
<feature type="domain" description="HTH myb-type" evidence="9">
    <location>
        <begin position="65"/>
        <end position="119"/>
    </location>
</feature>
<protein>
    <recommendedName>
        <fullName evidence="12">MYB domain class transcription factor</fullName>
    </recommendedName>
</protein>
<dbReference type="CDD" id="cd00167">
    <property type="entry name" value="SANT"/>
    <property type="match status" value="2"/>
</dbReference>
<keyword evidence="2" id="KW-0677">Repeat</keyword>
<accession>A0A498JUC5</accession>
<feature type="compositionally biased region" description="Low complexity" evidence="7">
    <location>
        <begin position="198"/>
        <end position="225"/>
    </location>
</feature>
<dbReference type="SMART" id="SM00717">
    <property type="entry name" value="SANT"/>
    <property type="match status" value="2"/>
</dbReference>
<keyword evidence="11" id="KW-1185">Reference proteome</keyword>
<comment type="subcellular location">
    <subcellularLocation>
        <location evidence="1">Nucleus</location>
    </subcellularLocation>
</comment>
<dbReference type="OrthoDB" id="2143914at2759"/>
<dbReference type="Pfam" id="PF00249">
    <property type="entry name" value="Myb_DNA-binding"/>
    <property type="match status" value="2"/>
</dbReference>
<sequence>MGGKGRSPCCDKEKVKRGPWSPAEDLRLITFIQKNGHDNWRALPKRAGLLRCGKSCRLRWINYLRPDVKRGNFTIEEEESIIRLHEALGNKWSKIAAHFPGRTDNEIKNVWNTHLKKRLKRQNLPSSSSSSSSTTTTLLSGGKPSVGGGEELIEHQSAEETSMATHNKPHEPCSLTIQENPNHHDSPMELTNDPKELTGLTTSSSNVSSNESNGSSSSSQVVGMSRPGAEEQQMDDSNYFSGIFDFPFESDSYFWDMFNDFEPLQSNLVQVLHEADEANCQRSGLGQVENGKWLSYLESELGLEVTPTESEKNNQEILPKYATEQPIFPEAFDKMPNPTEADESMDYFNSNVAFATQQFLHSN</sequence>
<name>A0A498JUC5_MALDO</name>
<dbReference type="FunFam" id="1.10.10.60:FF:000015">
    <property type="entry name" value="Transcription factor RAX3"/>
    <property type="match status" value="1"/>
</dbReference>